<keyword evidence="2 6" id="KW-0812">Transmembrane</keyword>
<sequence length="498" mass="52130">MTDQLAPPTVASGTTKPSLRTGPTLWVLLSAMFFAQFDFFVVNVAAPSLEEGIHAGPAALELVVGGYAFAYAAGMITGGRLGDKYGYRRLFVIGTIAFGITSLLCGLAQDPTQLTIARLAQGLAGSMMVPQVLATITAEFPDEKKPRAMAWYGAAAGLGSIAGQVLGGALIAADFAGLGWRNIFFINVPFCIVIAAAAMRVLPARTHTRKVGLDPVGAFGVALALALLLVPLTMGHTSNWPVWTWVSMAVAVPVAVVTVLWEKRIGRGGGDPVLVFPLFRTPSYRGGVIASIAFMVYFGSFMFTLTLLLQSGLHQGPFQAGLLFSPMGILFTATSMIGRKLTNRWGMGALSFCSGVIILGLVMLAVRLWMAGPDTGLPYIVLCLCLIGAGNGVVLPALFGAALMRVRPQDAGIASGILTTSQQFASAAGVAVIGAVFFAVAGNKPADADWAQAMGWSTVVSAVMVLVVMWMTWTFKKFAGTAQQSQNQSDATAAAAHV</sequence>
<keyword evidence="5" id="KW-0046">Antibiotic resistance</keyword>
<feature type="transmembrane region" description="Helical" evidence="6">
    <location>
        <begin position="25"/>
        <end position="46"/>
    </location>
</feature>
<keyword evidence="3 6" id="KW-1133">Transmembrane helix</keyword>
<name>A0ABW0Z7A3_9ACTN</name>
<comment type="subcellular location">
    <subcellularLocation>
        <location evidence="1">Cell membrane</location>
        <topology evidence="1">Multi-pass membrane protein</topology>
    </subcellularLocation>
</comment>
<dbReference type="InterPro" id="IPR036259">
    <property type="entry name" value="MFS_trans_sf"/>
</dbReference>
<feature type="transmembrane region" description="Helical" evidence="6">
    <location>
        <begin position="58"/>
        <end position="78"/>
    </location>
</feature>
<feature type="transmembrane region" description="Helical" evidence="6">
    <location>
        <begin position="453"/>
        <end position="473"/>
    </location>
</feature>
<evidence type="ECO:0000313" key="9">
    <source>
        <dbReference type="Proteomes" id="UP001596083"/>
    </source>
</evidence>
<accession>A0ABW0Z7A3</accession>
<proteinExistence type="predicted"/>
<evidence type="ECO:0000313" key="8">
    <source>
        <dbReference type="EMBL" id="MFC5722928.1"/>
    </source>
</evidence>
<feature type="transmembrane region" description="Helical" evidence="6">
    <location>
        <begin position="424"/>
        <end position="441"/>
    </location>
</feature>
<feature type="transmembrane region" description="Helical" evidence="6">
    <location>
        <begin position="211"/>
        <end position="230"/>
    </location>
</feature>
<keyword evidence="9" id="KW-1185">Reference proteome</keyword>
<dbReference type="Pfam" id="PF07690">
    <property type="entry name" value="MFS_1"/>
    <property type="match status" value="2"/>
</dbReference>
<dbReference type="SUPFAM" id="SSF103473">
    <property type="entry name" value="MFS general substrate transporter"/>
    <property type="match status" value="2"/>
</dbReference>
<dbReference type="InterPro" id="IPR020846">
    <property type="entry name" value="MFS_dom"/>
</dbReference>
<evidence type="ECO:0000256" key="2">
    <source>
        <dbReference type="ARBA" id="ARBA00022692"/>
    </source>
</evidence>
<dbReference type="InterPro" id="IPR011701">
    <property type="entry name" value="MFS"/>
</dbReference>
<comment type="caution">
    <text evidence="8">The sequence shown here is derived from an EMBL/GenBank/DDBJ whole genome shotgun (WGS) entry which is preliminary data.</text>
</comment>
<dbReference type="Proteomes" id="UP001596083">
    <property type="component" value="Unassembled WGS sequence"/>
</dbReference>
<keyword evidence="4 6" id="KW-0472">Membrane</keyword>
<feature type="transmembrane region" description="Helical" evidence="6">
    <location>
        <begin position="349"/>
        <end position="370"/>
    </location>
</feature>
<feature type="transmembrane region" description="Helical" evidence="6">
    <location>
        <begin position="288"/>
        <end position="310"/>
    </location>
</feature>
<reference evidence="9" key="1">
    <citation type="journal article" date="2019" name="Int. J. Syst. Evol. Microbiol.">
        <title>The Global Catalogue of Microorganisms (GCM) 10K type strain sequencing project: providing services to taxonomists for standard genome sequencing and annotation.</title>
        <authorList>
            <consortium name="The Broad Institute Genomics Platform"/>
            <consortium name="The Broad Institute Genome Sequencing Center for Infectious Disease"/>
            <person name="Wu L."/>
            <person name="Ma J."/>
        </authorList>
    </citation>
    <scope>NUCLEOTIDE SEQUENCE [LARGE SCALE GENOMIC DNA]</scope>
    <source>
        <strain evidence="9">CGMCC 4.7304</strain>
    </source>
</reference>
<feature type="transmembrane region" description="Helical" evidence="6">
    <location>
        <begin position="242"/>
        <end position="261"/>
    </location>
</feature>
<evidence type="ECO:0000256" key="3">
    <source>
        <dbReference type="ARBA" id="ARBA00022989"/>
    </source>
</evidence>
<feature type="domain" description="Major facilitator superfamily (MFS) profile" evidence="7">
    <location>
        <begin position="24"/>
        <end position="480"/>
    </location>
</feature>
<protein>
    <submittedName>
        <fullName evidence="8">MFS transporter</fullName>
    </submittedName>
</protein>
<dbReference type="Gene3D" id="1.20.1250.20">
    <property type="entry name" value="MFS general substrate transporter like domains"/>
    <property type="match status" value="2"/>
</dbReference>
<evidence type="ECO:0000256" key="1">
    <source>
        <dbReference type="ARBA" id="ARBA00004651"/>
    </source>
</evidence>
<feature type="transmembrane region" description="Helical" evidence="6">
    <location>
        <begin position="179"/>
        <end position="199"/>
    </location>
</feature>
<feature type="transmembrane region" description="Helical" evidence="6">
    <location>
        <begin position="376"/>
        <end position="403"/>
    </location>
</feature>
<evidence type="ECO:0000256" key="6">
    <source>
        <dbReference type="SAM" id="Phobius"/>
    </source>
</evidence>
<dbReference type="CDD" id="cd17321">
    <property type="entry name" value="MFS_MMR_MDR_like"/>
    <property type="match status" value="1"/>
</dbReference>
<dbReference type="PANTHER" id="PTHR42718">
    <property type="entry name" value="MAJOR FACILITATOR SUPERFAMILY MULTIDRUG TRANSPORTER MFSC"/>
    <property type="match status" value="1"/>
</dbReference>
<evidence type="ECO:0000259" key="7">
    <source>
        <dbReference type="PROSITE" id="PS50850"/>
    </source>
</evidence>
<evidence type="ECO:0000256" key="5">
    <source>
        <dbReference type="ARBA" id="ARBA00023251"/>
    </source>
</evidence>
<dbReference type="PANTHER" id="PTHR42718:SF39">
    <property type="entry name" value="ACTINORHODIN TRANSPORTER-RELATED"/>
    <property type="match status" value="1"/>
</dbReference>
<dbReference type="RefSeq" id="WP_390318735.1">
    <property type="nucleotide sequence ID" value="NZ_JBHSPB010000014.1"/>
</dbReference>
<evidence type="ECO:0000256" key="4">
    <source>
        <dbReference type="ARBA" id="ARBA00023136"/>
    </source>
</evidence>
<feature type="transmembrane region" description="Helical" evidence="6">
    <location>
        <begin position="150"/>
        <end position="173"/>
    </location>
</feature>
<dbReference type="EMBL" id="JBHSPB010000014">
    <property type="protein sequence ID" value="MFC5722928.1"/>
    <property type="molecule type" value="Genomic_DNA"/>
</dbReference>
<organism evidence="8 9">
    <name type="scientific">Streptomyces gamaensis</name>
    <dbReference type="NCBI Taxonomy" id="1763542"/>
    <lineage>
        <taxon>Bacteria</taxon>
        <taxon>Bacillati</taxon>
        <taxon>Actinomycetota</taxon>
        <taxon>Actinomycetes</taxon>
        <taxon>Kitasatosporales</taxon>
        <taxon>Streptomycetaceae</taxon>
        <taxon>Streptomyces</taxon>
    </lineage>
</organism>
<dbReference type="PROSITE" id="PS50850">
    <property type="entry name" value="MFS"/>
    <property type="match status" value="1"/>
</dbReference>
<feature type="transmembrane region" description="Helical" evidence="6">
    <location>
        <begin position="316"/>
        <end position="337"/>
    </location>
</feature>
<gene>
    <name evidence="8" type="ORF">ACFP1Z_22435</name>
</gene>
<feature type="transmembrane region" description="Helical" evidence="6">
    <location>
        <begin position="90"/>
        <end position="109"/>
    </location>
</feature>